<comment type="subcellular location">
    <subcellularLocation>
        <location evidence="1">Membrane</location>
        <topology evidence="1">Multi-pass membrane protein</topology>
    </subcellularLocation>
</comment>
<feature type="transmembrane region" description="Helical" evidence="6">
    <location>
        <begin position="119"/>
        <end position="143"/>
    </location>
</feature>
<reference evidence="8 9" key="1">
    <citation type="journal article" date="2016" name="Nat. Commun.">
        <title>Ectomycorrhizal ecology is imprinted in the genome of the dominant symbiotic fungus Cenococcum geophilum.</title>
        <authorList>
            <consortium name="DOE Joint Genome Institute"/>
            <person name="Peter M."/>
            <person name="Kohler A."/>
            <person name="Ohm R.A."/>
            <person name="Kuo A."/>
            <person name="Krutzmann J."/>
            <person name="Morin E."/>
            <person name="Arend M."/>
            <person name="Barry K.W."/>
            <person name="Binder M."/>
            <person name="Choi C."/>
            <person name="Clum A."/>
            <person name="Copeland A."/>
            <person name="Grisel N."/>
            <person name="Haridas S."/>
            <person name="Kipfer T."/>
            <person name="LaButti K."/>
            <person name="Lindquist E."/>
            <person name="Lipzen A."/>
            <person name="Maire R."/>
            <person name="Meier B."/>
            <person name="Mihaltcheva S."/>
            <person name="Molinier V."/>
            <person name="Murat C."/>
            <person name="Poggeler S."/>
            <person name="Quandt C.A."/>
            <person name="Sperisen C."/>
            <person name="Tritt A."/>
            <person name="Tisserant E."/>
            <person name="Crous P.W."/>
            <person name="Henrissat B."/>
            <person name="Nehls U."/>
            <person name="Egli S."/>
            <person name="Spatafora J.W."/>
            <person name="Grigoriev I.V."/>
            <person name="Martin F.M."/>
        </authorList>
    </citation>
    <scope>NUCLEOTIDE SEQUENCE [LARGE SCALE GENOMIC DNA]</scope>
    <source>
        <strain evidence="8 9">CBS 207.34</strain>
    </source>
</reference>
<sequence length="212" mass="23398">MSGESVDITKINPALLVNVPALQPPPGQVSNFDNPPSRAYQARLVIYILLPLMIIHALLRVYTRLRTTRAIGVDDAQTLLKANLSYISALMYQFVALTIKTSILLLYQRLFVVSKSARYLIHFGIAAVVAFYISMIIASAVMCTPRRGEKWLSPVSTNRCAQPELIASSIQGVFGVVSDFYILTIPLLQVYGLHISMSQRIGLTAIFLTGLL</sequence>
<dbReference type="Pfam" id="PF20684">
    <property type="entry name" value="Fung_rhodopsin"/>
    <property type="match status" value="1"/>
</dbReference>
<dbReference type="GO" id="GO:0016020">
    <property type="term" value="C:membrane"/>
    <property type="evidence" value="ECO:0007669"/>
    <property type="project" value="UniProtKB-SubCell"/>
</dbReference>
<keyword evidence="4 6" id="KW-0472">Membrane</keyword>
<evidence type="ECO:0000256" key="5">
    <source>
        <dbReference type="ARBA" id="ARBA00038359"/>
    </source>
</evidence>
<dbReference type="AlphaFoldDB" id="A0A8E2EPR6"/>
<organism evidence="8 9">
    <name type="scientific">Glonium stellatum</name>
    <dbReference type="NCBI Taxonomy" id="574774"/>
    <lineage>
        <taxon>Eukaryota</taxon>
        <taxon>Fungi</taxon>
        <taxon>Dikarya</taxon>
        <taxon>Ascomycota</taxon>
        <taxon>Pezizomycotina</taxon>
        <taxon>Dothideomycetes</taxon>
        <taxon>Pleosporomycetidae</taxon>
        <taxon>Gloniales</taxon>
        <taxon>Gloniaceae</taxon>
        <taxon>Glonium</taxon>
    </lineage>
</organism>
<dbReference type="PANTHER" id="PTHR33048:SF158">
    <property type="entry name" value="MEMBRANE PROTEIN PTH11-LIKE, PUTATIVE-RELATED"/>
    <property type="match status" value="1"/>
</dbReference>
<evidence type="ECO:0000256" key="4">
    <source>
        <dbReference type="ARBA" id="ARBA00023136"/>
    </source>
</evidence>
<feature type="transmembrane region" description="Helical" evidence="6">
    <location>
        <begin position="44"/>
        <end position="63"/>
    </location>
</feature>
<proteinExistence type="inferred from homology"/>
<feature type="transmembrane region" description="Helical" evidence="6">
    <location>
        <begin position="84"/>
        <end position="107"/>
    </location>
</feature>
<comment type="similarity">
    <text evidence="5">Belongs to the SAT4 family.</text>
</comment>
<evidence type="ECO:0000259" key="7">
    <source>
        <dbReference type="Pfam" id="PF20684"/>
    </source>
</evidence>
<gene>
    <name evidence="8" type="ORF">AOQ84DRAFT_305275</name>
</gene>
<evidence type="ECO:0000256" key="6">
    <source>
        <dbReference type="SAM" id="Phobius"/>
    </source>
</evidence>
<evidence type="ECO:0000313" key="9">
    <source>
        <dbReference type="Proteomes" id="UP000250140"/>
    </source>
</evidence>
<dbReference type="InterPro" id="IPR052337">
    <property type="entry name" value="SAT4-like"/>
</dbReference>
<accession>A0A8E2EPR6</accession>
<dbReference type="OrthoDB" id="444631at2759"/>
<dbReference type="InterPro" id="IPR049326">
    <property type="entry name" value="Rhodopsin_dom_fungi"/>
</dbReference>
<protein>
    <recommendedName>
        <fullName evidence="7">Rhodopsin domain-containing protein</fullName>
    </recommendedName>
</protein>
<evidence type="ECO:0000256" key="3">
    <source>
        <dbReference type="ARBA" id="ARBA00022989"/>
    </source>
</evidence>
<dbReference type="Proteomes" id="UP000250140">
    <property type="component" value="Unassembled WGS sequence"/>
</dbReference>
<keyword evidence="3 6" id="KW-1133">Transmembrane helix</keyword>
<keyword evidence="2 6" id="KW-0812">Transmembrane</keyword>
<name>A0A8E2EPR6_9PEZI</name>
<evidence type="ECO:0000313" key="8">
    <source>
        <dbReference type="EMBL" id="OCL02128.1"/>
    </source>
</evidence>
<evidence type="ECO:0000256" key="1">
    <source>
        <dbReference type="ARBA" id="ARBA00004141"/>
    </source>
</evidence>
<evidence type="ECO:0000256" key="2">
    <source>
        <dbReference type="ARBA" id="ARBA00022692"/>
    </source>
</evidence>
<dbReference type="EMBL" id="KV751000">
    <property type="protein sequence ID" value="OCL02128.1"/>
    <property type="molecule type" value="Genomic_DNA"/>
</dbReference>
<keyword evidence="9" id="KW-1185">Reference proteome</keyword>
<feature type="domain" description="Rhodopsin" evidence="7">
    <location>
        <begin position="74"/>
        <end position="211"/>
    </location>
</feature>
<dbReference type="PANTHER" id="PTHR33048">
    <property type="entry name" value="PTH11-LIKE INTEGRAL MEMBRANE PROTEIN (AFU_ORTHOLOGUE AFUA_5G11245)"/>
    <property type="match status" value="1"/>
</dbReference>